<accession>A0A2S4K124</accession>
<dbReference type="InterPro" id="IPR016032">
    <property type="entry name" value="Sig_transdc_resp-reg_C-effctor"/>
</dbReference>
<dbReference type="SUPFAM" id="SSF52172">
    <property type="entry name" value="CheY-like"/>
    <property type="match status" value="1"/>
</dbReference>
<sequence>MNPMGGEEMARVLVVDDEQAILDLLVFILEDQGYEVRSAGRGDTALEIARIWNPDLVILDIGLPGIGGLQVCRVLHERGTLVLVLSSHDKDDQVVEGLEEGADDYVTKPFNHRELLLRVEKLLERSRGRERPGQKDQEGTPGGALRGVFLREPLVLGDLRIDPLRGEVFRGEVAVQLTVTEFRLLSLLALAPGHPVAVETILERIWNSSDWEGGAEMVKVNIRRLRQKIEPDPSRPLYILNRRGMGYYLAEG</sequence>
<keyword evidence="2" id="KW-0902">Two-component regulatory system</keyword>
<dbReference type="CDD" id="cd00383">
    <property type="entry name" value="trans_reg_C"/>
    <property type="match status" value="1"/>
</dbReference>
<dbReference type="Gene3D" id="3.40.50.2300">
    <property type="match status" value="1"/>
</dbReference>
<evidence type="ECO:0000256" key="8">
    <source>
        <dbReference type="SAM" id="MobiDB-lite"/>
    </source>
</evidence>
<dbReference type="InterPro" id="IPR011006">
    <property type="entry name" value="CheY-like_superfamily"/>
</dbReference>
<evidence type="ECO:0000256" key="2">
    <source>
        <dbReference type="ARBA" id="ARBA00023012"/>
    </source>
</evidence>
<keyword evidence="1 6" id="KW-0597">Phosphoprotein</keyword>
<feature type="region of interest" description="Disordered" evidence="8">
    <location>
        <begin position="126"/>
        <end position="145"/>
    </location>
</feature>
<keyword evidence="12" id="KW-1185">Reference proteome</keyword>
<evidence type="ECO:0000256" key="6">
    <source>
        <dbReference type="PROSITE-ProRule" id="PRU00169"/>
    </source>
</evidence>
<evidence type="ECO:0000256" key="4">
    <source>
        <dbReference type="ARBA" id="ARBA00023125"/>
    </source>
</evidence>
<protein>
    <submittedName>
        <fullName evidence="11">Two-component system response regulator</fullName>
    </submittedName>
</protein>
<dbReference type="Pfam" id="PF00072">
    <property type="entry name" value="Response_reg"/>
    <property type="match status" value="1"/>
</dbReference>
<dbReference type="SMART" id="SM00448">
    <property type="entry name" value="REC"/>
    <property type="match status" value="1"/>
</dbReference>
<dbReference type="PROSITE" id="PS51755">
    <property type="entry name" value="OMPR_PHOB"/>
    <property type="match status" value="1"/>
</dbReference>
<dbReference type="Proteomes" id="UP000237350">
    <property type="component" value="Unassembled WGS sequence"/>
</dbReference>
<dbReference type="OrthoDB" id="341603at2"/>
<evidence type="ECO:0000256" key="7">
    <source>
        <dbReference type="PROSITE-ProRule" id="PRU01091"/>
    </source>
</evidence>
<evidence type="ECO:0000313" key="11">
    <source>
        <dbReference type="EMBL" id="POR05461.1"/>
    </source>
</evidence>
<dbReference type="GO" id="GO:0032993">
    <property type="term" value="C:protein-DNA complex"/>
    <property type="evidence" value="ECO:0007669"/>
    <property type="project" value="TreeGrafter"/>
</dbReference>
<dbReference type="GO" id="GO:0005829">
    <property type="term" value="C:cytosol"/>
    <property type="evidence" value="ECO:0007669"/>
    <property type="project" value="TreeGrafter"/>
</dbReference>
<proteinExistence type="predicted"/>
<keyword evidence="4 7" id="KW-0238">DNA-binding</keyword>
<evidence type="ECO:0000256" key="5">
    <source>
        <dbReference type="ARBA" id="ARBA00023163"/>
    </source>
</evidence>
<organism evidence="11 12">
    <name type="scientific">Alkalispirochaeta sphaeroplastigenens</name>
    <dbReference type="NCBI Taxonomy" id="1187066"/>
    <lineage>
        <taxon>Bacteria</taxon>
        <taxon>Pseudomonadati</taxon>
        <taxon>Spirochaetota</taxon>
        <taxon>Spirochaetia</taxon>
        <taxon>Spirochaetales</taxon>
        <taxon>Spirochaetaceae</taxon>
        <taxon>Alkalispirochaeta</taxon>
    </lineage>
</organism>
<dbReference type="CDD" id="cd17574">
    <property type="entry name" value="REC_OmpR"/>
    <property type="match status" value="1"/>
</dbReference>
<gene>
    <name evidence="11" type="ORF">AU468_00880</name>
</gene>
<dbReference type="InterPro" id="IPR001867">
    <property type="entry name" value="OmpR/PhoB-type_DNA-bd"/>
</dbReference>
<dbReference type="Pfam" id="PF00486">
    <property type="entry name" value="Trans_reg_C"/>
    <property type="match status" value="1"/>
</dbReference>
<evidence type="ECO:0000259" key="10">
    <source>
        <dbReference type="PROSITE" id="PS51755"/>
    </source>
</evidence>
<dbReference type="InterPro" id="IPR039420">
    <property type="entry name" value="WalR-like"/>
</dbReference>
<dbReference type="Gene3D" id="1.10.10.10">
    <property type="entry name" value="Winged helix-like DNA-binding domain superfamily/Winged helix DNA-binding domain"/>
    <property type="match status" value="1"/>
</dbReference>
<dbReference type="GO" id="GO:0000156">
    <property type="term" value="F:phosphorelay response regulator activity"/>
    <property type="evidence" value="ECO:0007669"/>
    <property type="project" value="TreeGrafter"/>
</dbReference>
<feature type="DNA-binding region" description="OmpR/PhoB-type" evidence="7">
    <location>
        <begin position="151"/>
        <end position="251"/>
    </location>
</feature>
<dbReference type="PROSITE" id="PS50110">
    <property type="entry name" value="RESPONSE_REGULATORY"/>
    <property type="match status" value="1"/>
</dbReference>
<feature type="domain" description="OmpR/PhoB-type" evidence="10">
    <location>
        <begin position="151"/>
        <end position="251"/>
    </location>
</feature>
<feature type="domain" description="Response regulatory" evidence="9">
    <location>
        <begin position="11"/>
        <end position="123"/>
    </location>
</feature>
<name>A0A2S4K124_9SPIO</name>
<reference evidence="12" key="1">
    <citation type="submission" date="2015-12" db="EMBL/GenBank/DDBJ databases">
        <authorList>
            <person name="Lodha T.D."/>
            <person name="Chintalapati S."/>
            <person name="Chintalapati V.R."/>
            <person name="Sravanthi T."/>
        </authorList>
    </citation>
    <scope>NUCLEOTIDE SEQUENCE [LARGE SCALE GENOMIC DNA]</scope>
    <source>
        <strain evidence="12">JC133</strain>
    </source>
</reference>
<dbReference type="PANTHER" id="PTHR48111">
    <property type="entry name" value="REGULATOR OF RPOS"/>
    <property type="match status" value="1"/>
</dbReference>
<feature type="compositionally biased region" description="Basic and acidic residues" evidence="8">
    <location>
        <begin position="126"/>
        <end position="138"/>
    </location>
</feature>
<dbReference type="GO" id="GO:0006355">
    <property type="term" value="P:regulation of DNA-templated transcription"/>
    <property type="evidence" value="ECO:0007669"/>
    <property type="project" value="InterPro"/>
</dbReference>
<dbReference type="InterPro" id="IPR001789">
    <property type="entry name" value="Sig_transdc_resp-reg_receiver"/>
</dbReference>
<feature type="modified residue" description="4-aspartylphosphate" evidence="6">
    <location>
        <position position="60"/>
    </location>
</feature>
<dbReference type="SMART" id="SM00862">
    <property type="entry name" value="Trans_reg_C"/>
    <property type="match status" value="1"/>
</dbReference>
<evidence type="ECO:0000259" key="9">
    <source>
        <dbReference type="PROSITE" id="PS50110"/>
    </source>
</evidence>
<dbReference type="SUPFAM" id="SSF46894">
    <property type="entry name" value="C-terminal effector domain of the bipartite response regulators"/>
    <property type="match status" value="1"/>
</dbReference>
<dbReference type="InterPro" id="IPR036388">
    <property type="entry name" value="WH-like_DNA-bd_sf"/>
</dbReference>
<dbReference type="PANTHER" id="PTHR48111:SF1">
    <property type="entry name" value="TWO-COMPONENT RESPONSE REGULATOR ORR33"/>
    <property type="match status" value="1"/>
</dbReference>
<evidence type="ECO:0000313" key="12">
    <source>
        <dbReference type="Proteomes" id="UP000237350"/>
    </source>
</evidence>
<keyword evidence="5" id="KW-0804">Transcription</keyword>
<dbReference type="AlphaFoldDB" id="A0A2S4K124"/>
<dbReference type="GO" id="GO:0000976">
    <property type="term" value="F:transcription cis-regulatory region binding"/>
    <property type="evidence" value="ECO:0007669"/>
    <property type="project" value="TreeGrafter"/>
</dbReference>
<keyword evidence="3" id="KW-0805">Transcription regulation</keyword>
<evidence type="ECO:0000256" key="3">
    <source>
        <dbReference type="ARBA" id="ARBA00023015"/>
    </source>
</evidence>
<evidence type="ECO:0000256" key="1">
    <source>
        <dbReference type="ARBA" id="ARBA00022553"/>
    </source>
</evidence>
<comment type="caution">
    <text evidence="11">The sequence shown here is derived from an EMBL/GenBank/DDBJ whole genome shotgun (WGS) entry which is preliminary data.</text>
</comment>
<dbReference type="EMBL" id="LPWH01000002">
    <property type="protein sequence ID" value="POR05461.1"/>
    <property type="molecule type" value="Genomic_DNA"/>
</dbReference>